<keyword evidence="1" id="KW-0812">Transmembrane</keyword>
<reference evidence="2" key="1">
    <citation type="submission" date="2021-03" db="EMBL/GenBank/DDBJ databases">
        <title>Actinotalea soli sp. nov., isolated from soil.</title>
        <authorList>
            <person name="Ping W."/>
            <person name="Zhang J."/>
        </authorList>
    </citation>
    <scope>NUCLEOTIDE SEQUENCE</scope>
    <source>
        <strain evidence="2">BY-33</strain>
    </source>
</reference>
<comment type="caution">
    <text evidence="2">The sequence shown here is derived from an EMBL/GenBank/DDBJ whole genome shotgun (WGS) entry which is preliminary data.</text>
</comment>
<sequence length="91" mass="9393">MTGPTPPPRPARMLADEVGRGLAETALELATWVLAAGVLVGVPALLGYLLVGWTGAVVGGAVGLVLLAVTWVALVLVASRSLVELLARRRR</sequence>
<evidence type="ECO:0000256" key="1">
    <source>
        <dbReference type="SAM" id="Phobius"/>
    </source>
</evidence>
<dbReference type="RefSeq" id="WP_208056526.1">
    <property type="nucleotide sequence ID" value="NZ_JAGEMK010000008.1"/>
</dbReference>
<evidence type="ECO:0000313" key="3">
    <source>
        <dbReference type="Proteomes" id="UP000664209"/>
    </source>
</evidence>
<dbReference type="EMBL" id="JAGEMK010000008">
    <property type="protein sequence ID" value="MBO1752834.1"/>
    <property type="molecule type" value="Genomic_DNA"/>
</dbReference>
<feature type="transmembrane region" description="Helical" evidence="1">
    <location>
        <begin position="29"/>
        <end position="51"/>
    </location>
</feature>
<dbReference type="Proteomes" id="UP000664209">
    <property type="component" value="Unassembled WGS sequence"/>
</dbReference>
<feature type="transmembrane region" description="Helical" evidence="1">
    <location>
        <begin position="57"/>
        <end position="83"/>
    </location>
</feature>
<protein>
    <submittedName>
        <fullName evidence="2">Uncharacterized protein</fullName>
    </submittedName>
</protein>
<keyword evidence="1" id="KW-0472">Membrane</keyword>
<name>A0A939LRM9_9CELL</name>
<keyword evidence="1" id="KW-1133">Transmembrane helix</keyword>
<accession>A0A939LRM9</accession>
<evidence type="ECO:0000313" key="2">
    <source>
        <dbReference type="EMBL" id="MBO1752834.1"/>
    </source>
</evidence>
<gene>
    <name evidence="2" type="ORF">J4G33_13555</name>
</gene>
<organism evidence="2 3">
    <name type="scientific">Actinotalea soli</name>
    <dbReference type="NCBI Taxonomy" id="2819234"/>
    <lineage>
        <taxon>Bacteria</taxon>
        <taxon>Bacillati</taxon>
        <taxon>Actinomycetota</taxon>
        <taxon>Actinomycetes</taxon>
        <taxon>Micrococcales</taxon>
        <taxon>Cellulomonadaceae</taxon>
        <taxon>Actinotalea</taxon>
    </lineage>
</organism>
<dbReference type="AlphaFoldDB" id="A0A939LRM9"/>
<proteinExistence type="predicted"/>
<keyword evidence="3" id="KW-1185">Reference proteome</keyword>